<dbReference type="PROSITE" id="PS50206">
    <property type="entry name" value="RHODANESE_3"/>
    <property type="match status" value="1"/>
</dbReference>
<reference evidence="5" key="1">
    <citation type="journal article" date="2019" name="Int. J. Syst. Evol. Microbiol.">
        <title>The Global Catalogue of Microorganisms (GCM) 10K type strain sequencing project: providing services to taxonomists for standard genome sequencing and annotation.</title>
        <authorList>
            <consortium name="The Broad Institute Genomics Platform"/>
            <consortium name="The Broad Institute Genome Sequencing Center for Infectious Disease"/>
            <person name="Wu L."/>
            <person name="Ma J."/>
        </authorList>
    </citation>
    <scope>NUCLEOTIDE SEQUENCE [LARGE SCALE GENOMIC DNA]</scope>
    <source>
        <strain evidence="5">JCM 1407</strain>
    </source>
</reference>
<keyword evidence="5" id="KW-1185">Reference proteome</keyword>
<organism evidence="4 5">
    <name type="scientific">Clostridium oceanicum</name>
    <dbReference type="NCBI Taxonomy" id="1543"/>
    <lineage>
        <taxon>Bacteria</taxon>
        <taxon>Bacillati</taxon>
        <taxon>Bacillota</taxon>
        <taxon>Clostridia</taxon>
        <taxon>Eubacteriales</taxon>
        <taxon>Clostridiaceae</taxon>
        <taxon>Clostridium</taxon>
    </lineage>
</organism>
<evidence type="ECO:0000259" key="3">
    <source>
        <dbReference type="PROSITE" id="PS50206"/>
    </source>
</evidence>
<dbReference type="InterPro" id="IPR001763">
    <property type="entry name" value="Rhodanese-like_dom"/>
</dbReference>
<dbReference type="RefSeq" id="WP_343762924.1">
    <property type="nucleotide sequence ID" value="NZ_BAAACG010000013.1"/>
</dbReference>
<feature type="domain" description="Rhodanese" evidence="3">
    <location>
        <begin position="68"/>
        <end position="166"/>
    </location>
</feature>
<dbReference type="CDD" id="cd00158">
    <property type="entry name" value="RHOD"/>
    <property type="match status" value="1"/>
</dbReference>
<dbReference type="EMBL" id="BAAACG010000013">
    <property type="protein sequence ID" value="GAA0745002.1"/>
    <property type="molecule type" value="Genomic_DNA"/>
</dbReference>
<evidence type="ECO:0000313" key="4">
    <source>
        <dbReference type="EMBL" id="GAA0745002.1"/>
    </source>
</evidence>
<dbReference type="PROSITE" id="PS51257">
    <property type="entry name" value="PROKAR_LIPOPROTEIN"/>
    <property type="match status" value="1"/>
</dbReference>
<name>A0ABP3V269_9CLOT</name>
<accession>A0ABP3V269</accession>
<dbReference type="Proteomes" id="UP001501510">
    <property type="component" value="Unassembled WGS sequence"/>
</dbReference>
<evidence type="ECO:0000313" key="5">
    <source>
        <dbReference type="Proteomes" id="UP001501510"/>
    </source>
</evidence>
<feature type="region of interest" description="Disordered" evidence="1">
    <location>
        <begin position="24"/>
        <end position="50"/>
    </location>
</feature>
<feature type="chain" id="PRO_5045037809" evidence="2">
    <location>
        <begin position="22"/>
        <end position="168"/>
    </location>
</feature>
<keyword evidence="2" id="KW-0732">Signal</keyword>
<dbReference type="SMART" id="SM00450">
    <property type="entry name" value="RHOD"/>
    <property type="match status" value="1"/>
</dbReference>
<feature type="signal peptide" evidence="2">
    <location>
        <begin position="1"/>
        <end position="21"/>
    </location>
</feature>
<evidence type="ECO:0000256" key="2">
    <source>
        <dbReference type="SAM" id="SignalP"/>
    </source>
</evidence>
<proteinExistence type="predicted"/>
<comment type="caution">
    <text evidence="4">The sequence shown here is derived from an EMBL/GenBank/DDBJ whole genome shotgun (WGS) entry which is preliminary data.</text>
</comment>
<dbReference type="SUPFAM" id="SSF52821">
    <property type="entry name" value="Rhodanese/Cell cycle control phosphatase"/>
    <property type="match status" value="1"/>
</dbReference>
<dbReference type="Pfam" id="PF00581">
    <property type="entry name" value="Rhodanese"/>
    <property type="match status" value="1"/>
</dbReference>
<dbReference type="Gene3D" id="3.40.250.10">
    <property type="entry name" value="Rhodanese-like domain"/>
    <property type="match status" value="1"/>
</dbReference>
<evidence type="ECO:0000256" key="1">
    <source>
        <dbReference type="SAM" id="MobiDB-lite"/>
    </source>
</evidence>
<dbReference type="InterPro" id="IPR036873">
    <property type="entry name" value="Rhodanese-like_dom_sf"/>
</dbReference>
<gene>
    <name evidence="4" type="ORF">GCM10008906_30750</name>
</gene>
<protein>
    <submittedName>
        <fullName evidence="4">Rhodanese-like domain-containing protein</fullName>
    </submittedName>
</protein>
<sequence length="168" mass="19042">MRKKIVTLVLSMLVLFSFTLAGCSKDESKSTSTKEETKQEAKQDDKKAEEKNEYNYIKAEELKSKIEKKEKIIIVDIQVKDDFDKHHIKGAIETNAFPAKTDEQKAKIDKIMDKLTASEDPIAIICPGGKTGAKNTYNYLKEKGVKESRLLILENGQGGWPYEDLLEK</sequence>